<organism evidence="2 3">
    <name type="scientific">Morella rubra</name>
    <name type="common">Chinese bayberry</name>
    <dbReference type="NCBI Taxonomy" id="262757"/>
    <lineage>
        <taxon>Eukaryota</taxon>
        <taxon>Viridiplantae</taxon>
        <taxon>Streptophyta</taxon>
        <taxon>Embryophyta</taxon>
        <taxon>Tracheophyta</taxon>
        <taxon>Spermatophyta</taxon>
        <taxon>Magnoliopsida</taxon>
        <taxon>eudicotyledons</taxon>
        <taxon>Gunneridae</taxon>
        <taxon>Pentapetalae</taxon>
        <taxon>rosids</taxon>
        <taxon>fabids</taxon>
        <taxon>Fagales</taxon>
        <taxon>Myricaceae</taxon>
        <taxon>Morella</taxon>
    </lineage>
</organism>
<dbReference type="SUPFAM" id="SSF47473">
    <property type="entry name" value="EF-hand"/>
    <property type="match status" value="1"/>
</dbReference>
<dbReference type="InterPro" id="IPR050410">
    <property type="entry name" value="CCR4/nocturin_mRNA_transcr"/>
</dbReference>
<dbReference type="SUPFAM" id="SSF56219">
    <property type="entry name" value="DNase I-like"/>
    <property type="match status" value="1"/>
</dbReference>
<evidence type="ECO:0000313" key="2">
    <source>
        <dbReference type="EMBL" id="KAB1212390.1"/>
    </source>
</evidence>
<dbReference type="PANTHER" id="PTHR12121:SF50">
    <property type="entry name" value="ENDONUCLEASE_EXONUCLEASE_PHOSPHATASE FAMILY PROTEIN"/>
    <property type="match status" value="1"/>
</dbReference>
<dbReference type="Gene3D" id="1.10.238.10">
    <property type="entry name" value="EF-hand"/>
    <property type="match status" value="1"/>
</dbReference>
<dbReference type="Gene3D" id="3.60.10.10">
    <property type="entry name" value="Endonuclease/exonuclease/phosphatase"/>
    <property type="match status" value="1"/>
</dbReference>
<reference evidence="2 3" key="1">
    <citation type="journal article" date="2019" name="Plant Biotechnol. J.">
        <title>The red bayberry genome and genetic basis of sex determination.</title>
        <authorList>
            <person name="Jia H.M."/>
            <person name="Jia H.J."/>
            <person name="Cai Q.L."/>
            <person name="Wang Y."/>
            <person name="Zhao H.B."/>
            <person name="Yang W.F."/>
            <person name="Wang G.Y."/>
            <person name="Li Y.H."/>
            <person name="Zhan D.L."/>
            <person name="Shen Y.T."/>
            <person name="Niu Q.F."/>
            <person name="Chang L."/>
            <person name="Qiu J."/>
            <person name="Zhao L."/>
            <person name="Xie H.B."/>
            <person name="Fu W.Y."/>
            <person name="Jin J."/>
            <person name="Li X.W."/>
            <person name="Jiao Y."/>
            <person name="Zhou C.C."/>
            <person name="Tu T."/>
            <person name="Chai C.Y."/>
            <person name="Gao J.L."/>
            <person name="Fan L.J."/>
            <person name="van de Weg E."/>
            <person name="Wang J.Y."/>
            <person name="Gao Z.S."/>
        </authorList>
    </citation>
    <scope>NUCLEOTIDE SEQUENCE [LARGE SCALE GENOMIC DNA]</scope>
    <source>
        <tissue evidence="2">Leaves</tissue>
    </source>
</reference>
<dbReference type="PROSITE" id="PS50222">
    <property type="entry name" value="EF_HAND_2"/>
    <property type="match status" value="1"/>
</dbReference>
<keyword evidence="3" id="KW-1185">Reference proteome</keyword>
<protein>
    <recommendedName>
        <fullName evidence="1">EF-hand domain-containing protein</fullName>
    </recommendedName>
</protein>
<feature type="domain" description="EF-hand" evidence="1">
    <location>
        <begin position="442"/>
        <end position="477"/>
    </location>
</feature>
<dbReference type="InterPro" id="IPR002048">
    <property type="entry name" value="EF_hand_dom"/>
</dbReference>
<proteinExistence type="predicted"/>
<dbReference type="EMBL" id="RXIC02000023">
    <property type="protein sequence ID" value="KAB1212390.1"/>
    <property type="molecule type" value="Genomic_DNA"/>
</dbReference>
<accession>A0A6A1VN64</accession>
<dbReference type="GO" id="GO:0005509">
    <property type="term" value="F:calcium ion binding"/>
    <property type="evidence" value="ECO:0007669"/>
    <property type="project" value="InterPro"/>
</dbReference>
<dbReference type="InterPro" id="IPR036691">
    <property type="entry name" value="Endo/exonu/phosph_ase_sf"/>
</dbReference>
<dbReference type="GO" id="GO:0000175">
    <property type="term" value="F:3'-5'-RNA exonuclease activity"/>
    <property type="evidence" value="ECO:0007669"/>
    <property type="project" value="TreeGrafter"/>
</dbReference>
<evidence type="ECO:0000313" key="3">
    <source>
        <dbReference type="Proteomes" id="UP000516437"/>
    </source>
</evidence>
<dbReference type="InterPro" id="IPR011992">
    <property type="entry name" value="EF-hand-dom_pair"/>
</dbReference>
<dbReference type="AlphaFoldDB" id="A0A6A1VN64"/>
<name>A0A6A1VN64_9ROSI</name>
<dbReference type="OrthoDB" id="10253982at2759"/>
<dbReference type="PANTHER" id="PTHR12121">
    <property type="entry name" value="CARBON CATABOLITE REPRESSOR PROTEIN 4"/>
    <property type="match status" value="1"/>
</dbReference>
<evidence type="ECO:0000259" key="1">
    <source>
        <dbReference type="PROSITE" id="PS50222"/>
    </source>
</evidence>
<gene>
    <name evidence="2" type="ORF">CJ030_MR5G020703</name>
</gene>
<sequence length="548" mass="62183">MEKYSYTGVGPSVRSGQKLIYINSNRRLGTLFDISCTKIRASFQNPNQQSRFRPSFRACPVSANQQAASNHRGKMVCELTASCTTSSSSSMPVAETEAEEEREEVCISCTTFNILAPIYKRLDQHEQGLRESDFREFWMTRNQGILDWLLNESSSTIICLQEFWVGNEELVHMYKRNLGDAGYITFDLARPNHRGDGLLTAIHKNYLRVLKYQELLFNDIGDRVAQLFHVESVVPFLQNPKGSIQQEILIVNTHLLFPHDSSFSLVRLRQVYKILLDWNGSKRGHVYKFLRSRGFVSSYDIAHKYSDSDADAHKWISHRNHRGNICGVDFVWLCNPNKSLKPLRASWAEAVFGIIKMSMTTVWNISPLLVADGNCQVIGFLELSTSRAEIFFGFLYLLRKASVAEDDAFAFLKGDNHSDFITCSAFSEALRQVNLIGLPYGLSFQEIKDLWAQADINGDGVVHDEEFKQKLWNLTSSVQPEYLQTNIIEPKVGEDGETVGLKVKNAVLFPPEVEKGMWPENYSLSDHASLSVVFSPVRMLCSESNNHT</sequence>
<comment type="caution">
    <text evidence="2">The sequence shown here is derived from an EMBL/GenBank/DDBJ whole genome shotgun (WGS) entry which is preliminary data.</text>
</comment>
<dbReference type="Proteomes" id="UP000516437">
    <property type="component" value="Chromosome 5"/>
</dbReference>